<dbReference type="Proteomes" id="UP000027665">
    <property type="component" value="Unassembled WGS sequence"/>
</dbReference>
<organism evidence="2 3">
    <name type="scientific">Synergistes jonesii</name>
    <dbReference type="NCBI Taxonomy" id="2754"/>
    <lineage>
        <taxon>Bacteria</taxon>
        <taxon>Thermotogati</taxon>
        <taxon>Synergistota</taxon>
        <taxon>Synergistia</taxon>
        <taxon>Synergistales</taxon>
        <taxon>Synergistaceae</taxon>
        <taxon>Synergistes</taxon>
    </lineage>
</organism>
<keyword evidence="3" id="KW-1185">Reference proteome</keyword>
<dbReference type="SMART" id="SM00901">
    <property type="entry name" value="FRG"/>
    <property type="match status" value="1"/>
</dbReference>
<dbReference type="eggNOG" id="COG4127">
    <property type="taxonomic scope" value="Bacteria"/>
</dbReference>
<dbReference type="STRING" id="2754.EH55_13045"/>
<dbReference type="AlphaFoldDB" id="A0A073ILB4"/>
<evidence type="ECO:0000313" key="3">
    <source>
        <dbReference type="Proteomes" id="UP000027665"/>
    </source>
</evidence>
<comment type="caution">
    <text evidence="2">The sequence shown here is derived from an EMBL/GenBank/DDBJ whole genome shotgun (WGS) entry which is preliminary data.</text>
</comment>
<dbReference type="OrthoDB" id="9816036at2"/>
<dbReference type="GeneID" id="90984834"/>
<evidence type="ECO:0000259" key="1">
    <source>
        <dbReference type="SMART" id="SM00901"/>
    </source>
</evidence>
<accession>A0A073ILB4</accession>
<sequence>MKNNEKYKNIQFVGEIGTFKEFQDVIKKENCSKKSNSTLLFRGQNKHYNELIPSLFRDDGYIQNESNMVRDAFSKYAYFLEEDKTTFDSLVKLQHYGLPTRLLDITLNPYVALYFACIEEKHKDNNGEFFVINASKVFSPDDYLVSMYANLAMLNTDMKEKGLIVPAMGEELTEKLNDEFNSKMEYKMREDEKKKQEEAVKDLMSLINKERSSCSNSYYVKNINKDLNGGICVSAKINNPRIKAQSGGFLLFGARDYRSSKEHKCRRVDIKLYEIKNTVKETMLEELGSMNITKSTLFPEMQELIEEIKLKYKTEPLQPKVTSYRKVQMDDIMPIKNKTEQHVS</sequence>
<proteinExistence type="predicted"/>
<dbReference type="RefSeq" id="WP_051682930.1">
    <property type="nucleotide sequence ID" value="NZ_JMKI01000060.1"/>
</dbReference>
<feature type="domain" description="FRG" evidence="1">
    <location>
        <begin position="35"/>
        <end position="130"/>
    </location>
</feature>
<dbReference type="EMBL" id="JMKI01000060">
    <property type="protein sequence ID" value="KEJ91103.1"/>
    <property type="molecule type" value="Genomic_DNA"/>
</dbReference>
<evidence type="ECO:0000313" key="2">
    <source>
        <dbReference type="EMBL" id="KEJ91103.1"/>
    </source>
</evidence>
<dbReference type="InterPro" id="IPR014966">
    <property type="entry name" value="FRG-dom"/>
</dbReference>
<reference evidence="2 3" key="1">
    <citation type="submission" date="2014-04" db="EMBL/GenBank/DDBJ databases">
        <title>Draft Genome Sequence of Synergistes jonesii.</title>
        <authorList>
            <person name="Coil D.A."/>
            <person name="Eisen J.A."/>
            <person name="Holland-Moritz H.E."/>
        </authorList>
    </citation>
    <scope>NUCLEOTIDE SEQUENCE [LARGE SCALE GENOMIC DNA]</scope>
    <source>
        <strain evidence="2 3">78-1</strain>
    </source>
</reference>
<name>A0A073ILB4_9BACT</name>
<gene>
    <name evidence="2" type="ORF">EH55_13045</name>
</gene>
<dbReference type="Pfam" id="PF08867">
    <property type="entry name" value="FRG"/>
    <property type="match status" value="1"/>
</dbReference>
<protein>
    <recommendedName>
        <fullName evidence="1">FRG domain-containing protein</fullName>
    </recommendedName>
</protein>